<name>A0A397HPP6_9GLOM</name>
<sequence length="101" mass="12038">MDYPFGMLMWEIYYEVPFKGFSNLEEFPYNNVINRTRPIIADNRPNVEEILVEIENQLRFLYQQPGATTDDFFECDYTSVICFPTHSSKHPMFTLIPRNET</sequence>
<proteinExistence type="predicted"/>
<dbReference type="AlphaFoldDB" id="A0A397HPP6"/>
<protein>
    <recommendedName>
        <fullName evidence="3">Protein kinase domain-containing protein</fullName>
    </recommendedName>
</protein>
<evidence type="ECO:0000313" key="1">
    <source>
        <dbReference type="EMBL" id="RHZ65145.1"/>
    </source>
</evidence>
<dbReference type="Proteomes" id="UP000266861">
    <property type="component" value="Unassembled WGS sequence"/>
</dbReference>
<evidence type="ECO:0008006" key="3">
    <source>
        <dbReference type="Google" id="ProtNLM"/>
    </source>
</evidence>
<comment type="caution">
    <text evidence="1">The sequence shown here is derived from an EMBL/GenBank/DDBJ whole genome shotgun (WGS) entry which is preliminary data.</text>
</comment>
<keyword evidence="2" id="KW-1185">Reference proteome</keyword>
<evidence type="ECO:0000313" key="2">
    <source>
        <dbReference type="Proteomes" id="UP000266861"/>
    </source>
</evidence>
<organism evidence="1 2">
    <name type="scientific">Diversispora epigaea</name>
    <dbReference type="NCBI Taxonomy" id="1348612"/>
    <lineage>
        <taxon>Eukaryota</taxon>
        <taxon>Fungi</taxon>
        <taxon>Fungi incertae sedis</taxon>
        <taxon>Mucoromycota</taxon>
        <taxon>Glomeromycotina</taxon>
        <taxon>Glomeromycetes</taxon>
        <taxon>Diversisporales</taxon>
        <taxon>Diversisporaceae</taxon>
        <taxon>Diversispora</taxon>
    </lineage>
</organism>
<gene>
    <name evidence="1" type="ORF">Glove_319g73</name>
</gene>
<reference evidence="1 2" key="1">
    <citation type="submission" date="2018-08" db="EMBL/GenBank/DDBJ databases">
        <title>Genome and evolution of the arbuscular mycorrhizal fungus Diversispora epigaea (formerly Glomus versiforme) and its bacterial endosymbionts.</title>
        <authorList>
            <person name="Sun X."/>
            <person name="Fei Z."/>
            <person name="Harrison M."/>
        </authorList>
    </citation>
    <scope>NUCLEOTIDE SEQUENCE [LARGE SCALE GENOMIC DNA]</scope>
    <source>
        <strain evidence="1 2">IT104</strain>
    </source>
</reference>
<dbReference type="EMBL" id="PQFF01000291">
    <property type="protein sequence ID" value="RHZ65145.1"/>
    <property type="molecule type" value="Genomic_DNA"/>
</dbReference>
<accession>A0A397HPP6</accession>